<reference evidence="1" key="1">
    <citation type="submission" date="2018-02" db="EMBL/GenBank/DDBJ databases">
        <title>Rhizophora mucronata_Transcriptome.</title>
        <authorList>
            <person name="Meera S.P."/>
            <person name="Sreeshan A."/>
            <person name="Augustine A."/>
        </authorList>
    </citation>
    <scope>NUCLEOTIDE SEQUENCE</scope>
    <source>
        <tissue evidence="1">Leaf</tissue>
    </source>
</reference>
<proteinExistence type="predicted"/>
<protein>
    <submittedName>
        <fullName evidence="1">Uncharacterized protein</fullName>
    </submittedName>
</protein>
<organism evidence="1">
    <name type="scientific">Rhizophora mucronata</name>
    <name type="common">Asiatic mangrove</name>
    <dbReference type="NCBI Taxonomy" id="61149"/>
    <lineage>
        <taxon>Eukaryota</taxon>
        <taxon>Viridiplantae</taxon>
        <taxon>Streptophyta</taxon>
        <taxon>Embryophyta</taxon>
        <taxon>Tracheophyta</taxon>
        <taxon>Spermatophyta</taxon>
        <taxon>Magnoliopsida</taxon>
        <taxon>eudicotyledons</taxon>
        <taxon>Gunneridae</taxon>
        <taxon>Pentapetalae</taxon>
        <taxon>rosids</taxon>
        <taxon>fabids</taxon>
        <taxon>Malpighiales</taxon>
        <taxon>Rhizophoraceae</taxon>
        <taxon>Rhizophora</taxon>
    </lineage>
</organism>
<dbReference type="AlphaFoldDB" id="A0A2P2P2V6"/>
<name>A0A2P2P2V6_RHIMU</name>
<sequence length="75" mass="9079">MRQQVEITQSYNPTHTPNHFHLRRKTMYSQQQSRKNDLLIFSSITQENKFIKKNPQNWLMLRSIHIIPFTTLPNI</sequence>
<evidence type="ECO:0000313" key="1">
    <source>
        <dbReference type="EMBL" id="MBX49062.1"/>
    </source>
</evidence>
<dbReference type="EMBL" id="GGEC01068578">
    <property type="protein sequence ID" value="MBX49062.1"/>
    <property type="molecule type" value="Transcribed_RNA"/>
</dbReference>
<accession>A0A2P2P2V6</accession>